<feature type="region of interest" description="Disordered" evidence="3">
    <location>
        <begin position="170"/>
        <end position="195"/>
    </location>
</feature>
<sequence>MALVAFLLQAAPSAEMTWVIADFTATSPSELSVHKGQQVEVLDAPSAERSDWCLVRMAEAAPAAGAAAAEGLVPLSVLKQPPQGLRTTAATSTSPSRRLTTLQQDDSAIAAPGSAPGPGAVPGLEQDGPPPGAAAAAASPTAAPAVADPREQARSRTFFRLWITKVKQGEECDGRRHPSRAPCRLGCARRRPSKR</sequence>
<dbReference type="Pfam" id="PF00018">
    <property type="entry name" value="SH3_1"/>
    <property type="match status" value="1"/>
</dbReference>
<feature type="domain" description="SH3" evidence="5">
    <location>
        <begin position="12"/>
        <end position="83"/>
    </location>
</feature>
<accession>A0AAE1I4T3</accession>
<reference evidence="6" key="1">
    <citation type="submission" date="2021-07" db="EMBL/GenBank/DDBJ databases">
        <authorList>
            <person name="Catto M.A."/>
            <person name="Jacobson A."/>
            <person name="Kennedy G."/>
            <person name="Labadie P."/>
            <person name="Hunt B.G."/>
            <person name="Srinivasan R."/>
        </authorList>
    </citation>
    <scope>NUCLEOTIDE SEQUENCE</scope>
    <source>
        <strain evidence="6">PL_HMW_Pooled</strain>
        <tissue evidence="6">Head</tissue>
    </source>
</reference>
<dbReference type="SUPFAM" id="SSF50044">
    <property type="entry name" value="SH3-domain"/>
    <property type="match status" value="1"/>
</dbReference>
<dbReference type="EMBL" id="JAHWGI010001434">
    <property type="protein sequence ID" value="KAK3932146.1"/>
    <property type="molecule type" value="Genomic_DNA"/>
</dbReference>
<dbReference type="InterPro" id="IPR036028">
    <property type="entry name" value="SH3-like_dom_sf"/>
</dbReference>
<dbReference type="AlphaFoldDB" id="A0AAE1I4T3"/>
<feature type="compositionally biased region" description="Low complexity" evidence="3">
    <location>
        <begin position="85"/>
        <end position="102"/>
    </location>
</feature>
<evidence type="ECO:0000256" key="2">
    <source>
        <dbReference type="PROSITE-ProRule" id="PRU00192"/>
    </source>
</evidence>
<evidence type="ECO:0000313" key="7">
    <source>
        <dbReference type="Proteomes" id="UP001219518"/>
    </source>
</evidence>
<keyword evidence="7" id="KW-1185">Reference proteome</keyword>
<name>A0AAE1I4T3_9NEOP</name>
<dbReference type="Proteomes" id="UP001219518">
    <property type="component" value="Unassembled WGS sequence"/>
</dbReference>
<proteinExistence type="predicted"/>
<feature type="region of interest" description="Disordered" evidence="3">
    <location>
        <begin position="85"/>
        <end position="152"/>
    </location>
</feature>
<feature type="chain" id="PRO_5042145341" evidence="4">
    <location>
        <begin position="17"/>
        <end position="195"/>
    </location>
</feature>
<keyword evidence="4" id="KW-0732">Signal</keyword>
<dbReference type="InterPro" id="IPR001452">
    <property type="entry name" value="SH3_domain"/>
</dbReference>
<evidence type="ECO:0000313" key="6">
    <source>
        <dbReference type="EMBL" id="KAK3932146.1"/>
    </source>
</evidence>
<keyword evidence="1 2" id="KW-0728">SH3 domain</keyword>
<organism evidence="6 7">
    <name type="scientific">Frankliniella fusca</name>
    <dbReference type="NCBI Taxonomy" id="407009"/>
    <lineage>
        <taxon>Eukaryota</taxon>
        <taxon>Metazoa</taxon>
        <taxon>Ecdysozoa</taxon>
        <taxon>Arthropoda</taxon>
        <taxon>Hexapoda</taxon>
        <taxon>Insecta</taxon>
        <taxon>Pterygota</taxon>
        <taxon>Neoptera</taxon>
        <taxon>Paraneoptera</taxon>
        <taxon>Thysanoptera</taxon>
        <taxon>Terebrantia</taxon>
        <taxon>Thripoidea</taxon>
        <taxon>Thripidae</taxon>
        <taxon>Frankliniella</taxon>
    </lineage>
</organism>
<feature type="signal peptide" evidence="4">
    <location>
        <begin position="1"/>
        <end position="16"/>
    </location>
</feature>
<feature type="compositionally biased region" description="Low complexity" evidence="3">
    <location>
        <begin position="110"/>
        <end position="123"/>
    </location>
</feature>
<dbReference type="Gene3D" id="2.30.30.40">
    <property type="entry name" value="SH3 Domains"/>
    <property type="match status" value="1"/>
</dbReference>
<evidence type="ECO:0000256" key="3">
    <source>
        <dbReference type="SAM" id="MobiDB-lite"/>
    </source>
</evidence>
<protein>
    <submittedName>
        <fullName evidence="6">Triple functional domain protein</fullName>
    </submittedName>
</protein>
<evidence type="ECO:0000256" key="1">
    <source>
        <dbReference type="ARBA" id="ARBA00022443"/>
    </source>
</evidence>
<dbReference type="PROSITE" id="PS50002">
    <property type="entry name" value="SH3"/>
    <property type="match status" value="1"/>
</dbReference>
<evidence type="ECO:0000259" key="5">
    <source>
        <dbReference type="PROSITE" id="PS50002"/>
    </source>
</evidence>
<evidence type="ECO:0000256" key="4">
    <source>
        <dbReference type="SAM" id="SignalP"/>
    </source>
</evidence>
<reference evidence="6" key="2">
    <citation type="journal article" date="2023" name="BMC Genomics">
        <title>Pest status, molecular evolution, and epigenetic factors derived from the genome assembly of Frankliniella fusca, a thysanopteran phytovirus vector.</title>
        <authorList>
            <person name="Catto M.A."/>
            <person name="Labadie P.E."/>
            <person name="Jacobson A.L."/>
            <person name="Kennedy G.G."/>
            <person name="Srinivasan R."/>
            <person name="Hunt B.G."/>
        </authorList>
    </citation>
    <scope>NUCLEOTIDE SEQUENCE</scope>
    <source>
        <strain evidence="6">PL_HMW_Pooled</strain>
    </source>
</reference>
<gene>
    <name evidence="6" type="ORF">KUF71_011474</name>
</gene>
<comment type="caution">
    <text evidence="6">The sequence shown here is derived from an EMBL/GenBank/DDBJ whole genome shotgun (WGS) entry which is preliminary data.</text>
</comment>
<feature type="compositionally biased region" description="Low complexity" evidence="3">
    <location>
        <begin position="133"/>
        <end position="147"/>
    </location>
</feature>